<evidence type="ECO:0000313" key="2">
    <source>
        <dbReference type="Proteomes" id="UP000689195"/>
    </source>
</evidence>
<protein>
    <submittedName>
        <fullName evidence="1">Uncharacterized protein</fullName>
    </submittedName>
</protein>
<organism evidence="1 2">
    <name type="scientific">Paramecium pentaurelia</name>
    <dbReference type="NCBI Taxonomy" id="43138"/>
    <lineage>
        <taxon>Eukaryota</taxon>
        <taxon>Sar</taxon>
        <taxon>Alveolata</taxon>
        <taxon>Ciliophora</taxon>
        <taxon>Intramacronucleata</taxon>
        <taxon>Oligohymenophorea</taxon>
        <taxon>Peniculida</taxon>
        <taxon>Parameciidae</taxon>
        <taxon>Paramecium</taxon>
    </lineage>
</organism>
<gene>
    <name evidence="1" type="ORF">PPENT_87.1.T0590109</name>
</gene>
<comment type="caution">
    <text evidence="1">The sequence shown here is derived from an EMBL/GenBank/DDBJ whole genome shotgun (WGS) entry which is preliminary data.</text>
</comment>
<dbReference type="EMBL" id="CAJJDO010000059">
    <property type="protein sequence ID" value="CAD8173413.1"/>
    <property type="molecule type" value="Genomic_DNA"/>
</dbReference>
<dbReference type="AlphaFoldDB" id="A0A8S1VA88"/>
<sequence length="168" mass="20403">MILQLQKQFKNCILMPISKKIKIQKVSQVQMFSRINIILNFNIQHFQIHSQQYQNHKYLYHLLIAGMQKNLYLKLTQFRFITYYFQAILVKFAFFKNKQLDGSVLIHYNHQAIVIQLNNYVQILRKIIKQFIQVLDIVDHPLFQFIEKNREINKFNGQQNKEQVKKME</sequence>
<accession>A0A8S1VA88</accession>
<name>A0A8S1VA88_9CILI</name>
<evidence type="ECO:0000313" key="1">
    <source>
        <dbReference type="EMBL" id="CAD8173413.1"/>
    </source>
</evidence>
<reference evidence="1" key="1">
    <citation type="submission" date="2021-01" db="EMBL/GenBank/DDBJ databases">
        <authorList>
            <consortium name="Genoscope - CEA"/>
            <person name="William W."/>
        </authorList>
    </citation>
    <scope>NUCLEOTIDE SEQUENCE</scope>
</reference>
<dbReference type="Proteomes" id="UP000689195">
    <property type="component" value="Unassembled WGS sequence"/>
</dbReference>
<keyword evidence="2" id="KW-1185">Reference proteome</keyword>
<proteinExistence type="predicted"/>